<evidence type="ECO:0000256" key="9">
    <source>
        <dbReference type="SAM" id="Phobius"/>
    </source>
</evidence>
<dbReference type="GO" id="GO:0048046">
    <property type="term" value="C:apoplast"/>
    <property type="evidence" value="ECO:0007669"/>
    <property type="project" value="UniProtKB-SubCell"/>
</dbReference>
<name>A0A2P5B590_PARAD</name>
<keyword evidence="3" id="KW-0052">Apoplast</keyword>
<evidence type="ECO:0000256" key="8">
    <source>
        <dbReference type="SAM" id="MobiDB-lite"/>
    </source>
</evidence>
<keyword evidence="9" id="KW-0472">Membrane</keyword>
<keyword evidence="6" id="KW-0732">Signal</keyword>
<evidence type="ECO:0000256" key="3">
    <source>
        <dbReference type="ARBA" id="ARBA00022523"/>
    </source>
</evidence>
<dbReference type="Proteomes" id="UP000237105">
    <property type="component" value="Unassembled WGS sequence"/>
</dbReference>
<gene>
    <name evidence="10" type="ORF">PanWU01x14_270060</name>
</gene>
<keyword evidence="9" id="KW-0812">Transmembrane</keyword>
<dbReference type="GO" id="GO:1902025">
    <property type="term" value="P:nitrate import"/>
    <property type="evidence" value="ECO:0007669"/>
    <property type="project" value="TreeGrafter"/>
</dbReference>
<dbReference type="STRING" id="3476.A0A2P5B590"/>
<keyword evidence="11" id="KW-1185">Reference proteome</keyword>
<keyword evidence="4" id="KW-0964">Secreted</keyword>
<evidence type="ECO:0000256" key="1">
    <source>
        <dbReference type="ARBA" id="ARBA00004271"/>
    </source>
</evidence>
<sequence length="157" mass="16891">MESAQLVMWQCAFVIALFACHGIISVQGRPLRPMTKSLSFHKKIGAANSETETTNKVSQAILSNDKDTPPSSNHFRVEIEKSSENSAVVVNTDAFRPTTPGTSPGVGHPRSISNDNGLVERNKQSNGERHFVTGNKDDFRPTAPGHSPGVGHSVGKN</sequence>
<comment type="caution">
    <text evidence="10">The sequence shown here is derived from an EMBL/GenBank/DDBJ whole genome shotgun (WGS) entry which is preliminary data.</text>
</comment>
<comment type="subcellular location">
    <subcellularLocation>
        <location evidence="1">Secreted</location>
        <location evidence="1">Extracellular space</location>
        <location evidence="1">Apoplast</location>
    </subcellularLocation>
</comment>
<evidence type="ECO:0000313" key="10">
    <source>
        <dbReference type="EMBL" id="PON43961.1"/>
    </source>
</evidence>
<keyword evidence="9" id="KW-1133">Transmembrane helix</keyword>
<evidence type="ECO:0000256" key="6">
    <source>
        <dbReference type="ARBA" id="ARBA00022729"/>
    </source>
</evidence>
<dbReference type="AlphaFoldDB" id="A0A2P5B590"/>
<dbReference type="GO" id="GO:1901371">
    <property type="term" value="P:regulation of leaf morphogenesis"/>
    <property type="evidence" value="ECO:0007669"/>
    <property type="project" value="TreeGrafter"/>
</dbReference>
<evidence type="ECO:0000256" key="7">
    <source>
        <dbReference type="ARBA" id="ARBA00023278"/>
    </source>
</evidence>
<evidence type="ECO:0000313" key="11">
    <source>
        <dbReference type="Proteomes" id="UP000237105"/>
    </source>
</evidence>
<feature type="compositionally biased region" description="Basic and acidic residues" evidence="8">
    <location>
        <begin position="118"/>
        <end position="140"/>
    </location>
</feature>
<accession>A0A2P5B590</accession>
<dbReference type="InterPro" id="IPR033250">
    <property type="entry name" value="CEP"/>
</dbReference>
<keyword evidence="7" id="KW-0379">Hydroxylation</keyword>
<reference evidence="11" key="1">
    <citation type="submission" date="2016-06" db="EMBL/GenBank/DDBJ databases">
        <title>Parallel loss of symbiosis genes in relatives of nitrogen-fixing non-legume Parasponia.</title>
        <authorList>
            <person name="Van Velzen R."/>
            <person name="Holmer R."/>
            <person name="Bu F."/>
            <person name="Rutten L."/>
            <person name="Van Zeijl A."/>
            <person name="Liu W."/>
            <person name="Santuari L."/>
            <person name="Cao Q."/>
            <person name="Sharma T."/>
            <person name="Shen D."/>
            <person name="Roswanjaya Y."/>
            <person name="Wardhani T."/>
            <person name="Kalhor M.S."/>
            <person name="Jansen J."/>
            <person name="Van den Hoogen J."/>
            <person name="Gungor B."/>
            <person name="Hartog M."/>
            <person name="Hontelez J."/>
            <person name="Verver J."/>
            <person name="Yang W.-C."/>
            <person name="Schijlen E."/>
            <person name="Repin R."/>
            <person name="Schilthuizen M."/>
            <person name="Schranz E."/>
            <person name="Heidstra R."/>
            <person name="Miyata K."/>
            <person name="Fedorova E."/>
            <person name="Kohlen W."/>
            <person name="Bisseling T."/>
            <person name="Smit S."/>
            <person name="Geurts R."/>
        </authorList>
    </citation>
    <scope>NUCLEOTIDE SEQUENCE [LARGE SCALE GENOMIC DNA]</scope>
    <source>
        <strain evidence="11">cv. WU1-14</strain>
    </source>
</reference>
<dbReference type="PANTHER" id="PTHR33348">
    <property type="entry name" value="PRECURSOR OF CEP5"/>
    <property type="match status" value="1"/>
</dbReference>
<evidence type="ECO:0000256" key="5">
    <source>
        <dbReference type="ARBA" id="ARBA00022702"/>
    </source>
</evidence>
<dbReference type="GO" id="GO:2000280">
    <property type="term" value="P:regulation of root development"/>
    <property type="evidence" value="ECO:0007669"/>
    <property type="project" value="TreeGrafter"/>
</dbReference>
<feature type="region of interest" description="Disordered" evidence="8">
    <location>
        <begin position="95"/>
        <end position="157"/>
    </location>
</feature>
<feature type="transmembrane region" description="Helical" evidence="9">
    <location>
        <begin position="6"/>
        <end position="26"/>
    </location>
</feature>
<protein>
    <submittedName>
        <fullName evidence="10">Uncharacterized protein</fullName>
    </submittedName>
</protein>
<dbReference type="PANTHER" id="PTHR33348:SF44">
    <property type="entry name" value="PRECURSOR OF CEP6"/>
    <property type="match status" value="1"/>
</dbReference>
<dbReference type="GO" id="GO:0048364">
    <property type="term" value="P:root development"/>
    <property type="evidence" value="ECO:0007669"/>
    <property type="project" value="InterPro"/>
</dbReference>
<dbReference type="OrthoDB" id="1180806at2759"/>
<evidence type="ECO:0000256" key="2">
    <source>
        <dbReference type="ARBA" id="ARBA00008963"/>
    </source>
</evidence>
<proteinExistence type="inferred from homology"/>
<dbReference type="EMBL" id="JXTB01000360">
    <property type="protein sequence ID" value="PON43961.1"/>
    <property type="molecule type" value="Genomic_DNA"/>
</dbReference>
<keyword evidence="5" id="KW-0372">Hormone</keyword>
<comment type="similarity">
    <text evidence="2">Belongs to the C-terminally encoded plant signaling peptide (CEP) family.</text>
</comment>
<organism evidence="10 11">
    <name type="scientific">Parasponia andersonii</name>
    <name type="common">Sponia andersonii</name>
    <dbReference type="NCBI Taxonomy" id="3476"/>
    <lineage>
        <taxon>Eukaryota</taxon>
        <taxon>Viridiplantae</taxon>
        <taxon>Streptophyta</taxon>
        <taxon>Embryophyta</taxon>
        <taxon>Tracheophyta</taxon>
        <taxon>Spermatophyta</taxon>
        <taxon>Magnoliopsida</taxon>
        <taxon>eudicotyledons</taxon>
        <taxon>Gunneridae</taxon>
        <taxon>Pentapetalae</taxon>
        <taxon>rosids</taxon>
        <taxon>fabids</taxon>
        <taxon>Rosales</taxon>
        <taxon>Cannabaceae</taxon>
        <taxon>Parasponia</taxon>
    </lineage>
</organism>
<dbReference type="GO" id="GO:0006995">
    <property type="term" value="P:cellular response to nitrogen starvation"/>
    <property type="evidence" value="ECO:0007669"/>
    <property type="project" value="UniProtKB-ARBA"/>
</dbReference>
<dbReference type="GO" id="GO:0005179">
    <property type="term" value="F:hormone activity"/>
    <property type="evidence" value="ECO:0007669"/>
    <property type="project" value="UniProtKB-KW"/>
</dbReference>
<evidence type="ECO:0000256" key="4">
    <source>
        <dbReference type="ARBA" id="ARBA00022525"/>
    </source>
</evidence>